<dbReference type="Pfam" id="PF02893">
    <property type="entry name" value="GRAM"/>
    <property type="match status" value="1"/>
</dbReference>
<dbReference type="InterPro" id="IPR011993">
    <property type="entry name" value="PH-like_dom_sf"/>
</dbReference>
<dbReference type="GO" id="GO:0140268">
    <property type="term" value="C:endoplasmic reticulum-plasma membrane contact site"/>
    <property type="evidence" value="ECO:0007669"/>
    <property type="project" value="TreeGrafter"/>
</dbReference>
<feature type="transmembrane region" description="Helical" evidence="2">
    <location>
        <begin position="335"/>
        <end position="357"/>
    </location>
</feature>
<evidence type="ECO:0000256" key="2">
    <source>
        <dbReference type="SAM" id="Phobius"/>
    </source>
</evidence>
<keyword evidence="2" id="KW-0472">Membrane</keyword>
<gene>
    <name evidence="4" type="ORF">DGYR_LOCUS13135</name>
</gene>
<dbReference type="PANTHER" id="PTHR23319">
    <property type="entry name" value="GRAM DOMAIN CONTAINING 1B, ISOFORM E"/>
    <property type="match status" value="1"/>
</dbReference>
<dbReference type="PANTHER" id="PTHR23319:SF4">
    <property type="entry name" value="GRAM DOMAIN CONTAINING 1B, ISOFORM E"/>
    <property type="match status" value="1"/>
</dbReference>
<dbReference type="InterPro" id="IPR004182">
    <property type="entry name" value="GRAM"/>
</dbReference>
<evidence type="ECO:0000313" key="5">
    <source>
        <dbReference type="Proteomes" id="UP000549394"/>
    </source>
</evidence>
<feature type="region of interest" description="Disordered" evidence="1">
    <location>
        <begin position="273"/>
        <end position="302"/>
    </location>
</feature>
<dbReference type="EMBL" id="CAJFCJ010000029">
    <property type="protein sequence ID" value="CAD5125816.1"/>
    <property type="molecule type" value="Genomic_DNA"/>
</dbReference>
<dbReference type="GO" id="GO:0032934">
    <property type="term" value="F:sterol binding"/>
    <property type="evidence" value="ECO:0007669"/>
    <property type="project" value="TreeGrafter"/>
</dbReference>
<feature type="domain" description="GRAM" evidence="3">
    <location>
        <begin position="148"/>
        <end position="215"/>
    </location>
</feature>
<accession>A0A7I8WCE9</accession>
<dbReference type="GO" id="GO:0005789">
    <property type="term" value="C:endoplasmic reticulum membrane"/>
    <property type="evidence" value="ECO:0007669"/>
    <property type="project" value="TreeGrafter"/>
</dbReference>
<dbReference type="Gene3D" id="2.30.29.30">
    <property type="entry name" value="Pleckstrin-homology domain (PH domain)/Phosphotyrosine-binding domain (PTB)"/>
    <property type="match status" value="1"/>
</dbReference>
<dbReference type="GO" id="GO:0005886">
    <property type="term" value="C:plasma membrane"/>
    <property type="evidence" value="ECO:0007669"/>
    <property type="project" value="TreeGrafter"/>
</dbReference>
<dbReference type="GO" id="GO:0032366">
    <property type="term" value="P:intracellular sterol transport"/>
    <property type="evidence" value="ECO:0007669"/>
    <property type="project" value="TreeGrafter"/>
</dbReference>
<dbReference type="Proteomes" id="UP000549394">
    <property type="component" value="Unassembled WGS sequence"/>
</dbReference>
<name>A0A7I8WCE9_9ANNE</name>
<sequence>MPFILRRKKKKEKVVGQDLPRWSSDYNINYNLDSGDKTKLVRSATSIDRIEEMKNENNSVVDIKNANSKHINSKKVTINSEFSSQLPLRREIPINSEPPSPANPTAICQSVSNEHLKDMSDSKSALTGFEQPRAILKKISRPKHEKNDKYHKIFKRVPADENLIEHFSCAYFGDILLQGCLYISANWFCFYSKILGRVKLIEIPLESVIEITRRRTAFVIPNAIGIRTKQNKYVFGSLLSRDNTFKLMNNVWRLFSANRPIVQPSQGLGEIEDEEDKDNVIETGDNENDSDESSNNSGRRMCHKNRTPSIIFKRQSCCTSEVKIGDRKSVHPISFLTRIWLGICFILVIILSLLAFYQTLKVFDLQTKLELGTGHSYSSMKTDYAVNVHNLREVLKSNVDALKAIGDSIHSITEEQTEESNS</sequence>
<keyword evidence="2" id="KW-0812">Transmembrane</keyword>
<evidence type="ECO:0000256" key="1">
    <source>
        <dbReference type="SAM" id="MobiDB-lite"/>
    </source>
</evidence>
<dbReference type="GO" id="GO:0120015">
    <property type="term" value="F:sterol transfer activity"/>
    <property type="evidence" value="ECO:0007669"/>
    <property type="project" value="TreeGrafter"/>
</dbReference>
<reference evidence="4 5" key="1">
    <citation type="submission" date="2020-08" db="EMBL/GenBank/DDBJ databases">
        <authorList>
            <person name="Hejnol A."/>
        </authorList>
    </citation>
    <scope>NUCLEOTIDE SEQUENCE [LARGE SCALE GENOMIC DNA]</scope>
</reference>
<protein>
    <submittedName>
        <fullName evidence="4">DgyrCDS14017</fullName>
    </submittedName>
</protein>
<comment type="caution">
    <text evidence="4">The sequence shown here is derived from an EMBL/GenBank/DDBJ whole genome shotgun (WGS) entry which is preliminary data.</text>
</comment>
<keyword evidence="2" id="KW-1133">Transmembrane helix</keyword>
<dbReference type="CDD" id="cd13220">
    <property type="entry name" value="PH-GRAM_GRAMDC"/>
    <property type="match status" value="1"/>
</dbReference>
<keyword evidence="5" id="KW-1185">Reference proteome</keyword>
<evidence type="ECO:0000259" key="3">
    <source>
        <dbReference type="SMART" id="SM00568"/>
    </source>
</evidence>
<dbReference type="SMART" id="SM00568">
    <property type="entry name" value="GRAM"/>
    <property type="match status" value="1"/>
</dbReference>
<dbReference type="InterPro" id="IPR051482">
    <property type="entry name" value="Cholesterol_transport"/>
</dbReference>
<evidence type="ECO:0000313" key="4">
    <source>
        <dbReference type="EMBL" id="CAD5125816.1"/>
    </source>
</evidence>
<dbReference type="AlphaFoldDB" id="A0A7I8WCE9"/>
<organism evidence="4 5">
    <name type="scientific">Dimorphilus gyrociliatus</name>
    <dbReference type="NCBI Taxonomy" id="2664684"/>
    <lineage>
        <taxon>Eukaryota</taxon>
        <taxon>Metazoa</taxon>
        <taxon>Spiralia</taxon>
        <taxon>Lophotrochozoa</taxon>
        <taxon>Annelida</taxon>
        <taxon>Polychaeta</taxon>
        <taxon>Polychaeta incertae sedis</taxon>
        <taxon>Dinophilidae</taxon>
        <taxon>Dimorphilus</taxon>
    </lineage>
</organism>
<dbReference type="OrthoDB" id="74360at2759"/>
<proteinExistence type="predicted"/>